<name>A0ABD1FJJ4_SALDI</name>
<dbReference type="Pfam" id="PF13947">
    <property type="entry name" value="GUB_WAK_bind"/>
    <property type="match status" value="1"/>
</dbReference>
<evidence type="ECO:0000313" key="5">
    <source>
        <dbReference type="EMBL" id="KAL1532005.1"/>
    </source>
</evidence>
<comment type="caution">
    <text evidence="5">The sequence shown here is derived from an EMBL/GenBank/DDBJ whole genome shotgun (WGS) entry which is preliminary data.</text>
</comment>
<evidence type="ECO:0000256" key="3">
    <source>
        <dbReference type="SAM" id="SignalP"/>
    </source>
</evidence>
<dbReference type="EMBL" id="JBEAFC010000014">
    <property type="protein sequence ID" value="KAL1532005.1"/>
    <property type="molecule type" value="Genomic_DNA"/>
</dbReference>
<sequence length="237" mass="26560">MIIATHNFIFLASSSLLLISLYSADAKKCSPSSCGAIRDISHPFRLNTDPSHCGHPEFELTCSNNVAFLYLDSIKYYVKHINYSSSTIRLADASVNNDDICSFPARSSNPSTIPDYYISHSAEGLVNLISCPSPLNNSTRFKDITACNLSHPRFSYVSVGRVMASEVPHMCRLDREAMISGRGLMDLKIVSLPEIHQYLLYGLELNFCNNCNEKSTIWEQLLYRFSGSTRKDIHFAL</sequence>
<dbReference type="AlphaFoldDB" id="A0ABD1FJJ4"/>
<dbReference type="PANTHER" id="PTHR33138">
    <property type="entry name" value="OS01G0690200 PROTEIN"/>
    <property type="match status" value="1"/>
</dbReference>
<comment type="subcellular location">
    <subcellularLocation>
        <location evidence="1">Membrane</location>
        <topology evidence="1">Single-pass membrane protein</topology>
    </subcellularLocation>
</comment>
<evidence type="ECO:0000256" key="2">
    <source>
        <dbReference type="ARBA" id="ARBA00022729"/>
    </source>
</evidence>
<dbReference type="InterPro" id="IPR025287">
    <property type="entry name" value="WAK_GUB"/>
</dbReference>
<keyword evidence="2 3" id="KW-0732">Signal</keyword>
<evidence type="ECO:0000256" key="1">
    <source>
        <dbReference type="ARBA" id="ARBA00004167"/>
    </source>
</evidence>
<feature type="chain" id="PRO_5044770267" evidence="3">
    <location>
        <begin position="27"/>
        <end position="237"/>
    </location>
</feature>
<accession>A0ABD1FJJ4</accession>
<proteinExistence type="predicted"/>
<dbReference type="GO" id="GO:0016020">
    <property type="term" value="C:membrane"/>
    <property type="evidence" value="ECO:0007669"/>
    <property type="project" value="UniProtKB-SubCell"/>
</dbReference>
<evidence type="ECO:0000313" key="6">
    <source>
        <dbReference type="Proteomes" id="UP001567538"/>
    </source>
</evidence>
<dbReference type="PANTHER" id="PTHR33138:SF30">
    <property type="entry name" value="LEAF RUST 10 DISEASE-RESISTANCE LOCUS RECEPTOR-LIKE PROTEIN KINASE-LIKE 2.7"/>
    <property type="match status" value="1"/>
</dbReference>
<keyword evidence="6" id="KW-1185">Reference proteome</keyword>
<feature type="signal peptide" evidence="3">
    <location>
        <begin position="1"/>
        <end position="26"/>
    </location>
</feature>
<feature type="domain" description="Wall-associated receptor kinase galacturonan-binding" evidence="4">
    <location>
        <begin position="29"/>
        <end position="92"/>
    </location>
</feature>
<reference evidence="5 6" key="1">
    <citation type="submission" date="2024-06" db="EMBL/GenBank/DDBJ databases">
        <title>A chromosome level genome sequence of Diviner's sage (Salvia divinorum).</title>
        <authorList>
            <person name="Ford S.A."/>
            <person name="Ro D.-K."/>
            <person name="Ness R.W."/>
            <person name="Phillips M.A."/>
        </authorList>
    </citation>
    <scope>NUCLEOTIDE SEQUENCE [LARGE SCALE GENOMIC DNA]</scope>
    <source>
        <strain evidence="5">SAF-2024a</strain>
        <tissue evidence="5">Leaf</tissue>
    </source>
</reference>
<protein>
    <submittedName>
        <fullName evidence="5">LEAF RUST 10 DISEASE-RESISTANCE LOCUS RECEPTOR-LIKE PROTEIN KINASE-like 2.1 isoform X2</fullName>
    </submittedName>
</protein>
<gene>
    <name evidence="5" type="ORF">AAHA92_32077</name>
</gene>
<dbReference type="Proteomes" id="UP001567538">
    <property type="component" value="Unassembled WGS sequence"/>
</dbReference>
<evidence type="ECO:0000259" key="4">
    <source>
        <dbReference type="Pfam" id="PF13947"/>
    </source>
</evidence>
<organism evidence="5 6">
    <name type="scientific">Salvia divinorum</name>
    <name type="common">Maria pastora</name>
    <name type="synonym">Diviner's sage</name>
    <dbReference type="NCBI Taxonomy" id="28513"/>
    <lineage>
        <taxon>Eukaryota</taxon>
        <taxon>Viridiplantae</taxon>
        <taxon>Streptophyta</taxon>
        <taxon>Embryophyta</taxon>
        <taxon>Tracheophyta</taxon>
        <taxon>Spermatophyta</taxon>
        <taxon>Magnoliopsida</taxon>
        <taxon>eudicotyledons</taxon>
        <taxon>Gunneridae</taxon>
        <taxon>Pentapetalae</taxon>
        <taxon>asterids</taxon>
        <taxon>lamiids</taxon>
        <taxon>Lamiales</taxon>
        <taxon>Lamiaceae</taxon>
        <taxon>Nepetoideae</taxon>
        <taxon>Mentheae</taxon>
        <taxon>Salviinae</taxon>
        <taxon>Salvia</taxon>
        <taxon>Salvia subgen. Calosphace</taxon>
    </lineage>
</organism>